<organism evidence="3 4">
    <name type="scientific">Euplotes crassus</name>
    <dbReference type="NCBI Taxonomy" id="5936"/>
    <lineage>
        <taxon>Eukaryota</taxon>
        <taxon>Sar</taxon>
        <taxon>Alveolata</taxon>
        <taxon>Ciliophora</taxon>
        <taxon>Intramacronucleata</taxon>
        <taxon>Spirotrichea</taxon>
        <taxon>Hypotrichia</taxon>
        <taxon>Euplotida</taxon>
        <taxon>Euplotidae</taxon>
        <taxon>Moneuplotes</taxon>
    </lineage>
</organism>
<evidence type="ECO:0000259" key="2">
    <source>
        <dbReference type="PROSITE" id="PS50195"/>
    </source>
</evidence>
<dbReference type="InterPro" id="IPR036871">
    <property type="entry name" value="PX_dom_sf"/>
</dbReference>
<name>A0AAD1U5Y4_EUPCR</name>
<dbReference type="Gene3D" id="3.30.1520.10">
    <property type="entry name" value="Phox-like domain"/>
    <property type="match status" value="1"/>
</dbReference>
<gene>
    <name evidence="3" type="ORF">ECRASSUSDP1_LOCUS2079</name>
</gene>
<accession>A0AAD1U5Y4</accession>
<reference evidence="3" key="1">
    <citation type="submission" date="2023-07" db="EMBL/GenBank/DDBJ databases">
        <authorList>
            <consortium name="AG Swart"/>
            <person name="Singh M."/>
            <person name="Singh A."/>
            <person name="Seah K."/>
            <person name="Emmerich C."/>
        </authorList>
    </citation>
    <scope>NUCLEOTIDE SEQUENCE</scope>
    <source>
        <strain evidence="3">DP1</strain>
    </source>
</reference>
<dbReference type="PROSITE" id="PS50195">
    <property type="entry name" value="PX"/>
    <property type="match status" value="1"/>
</dbReference>
<keyword evidence="4" id="KW-1185">Reference proteome</keyword>
<dbReference type="EMBL" id="CAMPGE010001971">
    <property type="protein sequence ID" value="CAI2360774.1"/>
    <property type="molecule type" value="Genomic_DNA"/>
</dbReference>
<dbReference type="Proteomes" id="UP001295684">
    <property type="component" value="Unassembled WGS sequence"/>
</dbReference>
<sequence>MEVTDQDFERSEREKKQLFLQDEIVKKRYDKAKFAVYMNECKENGTDIDLWTFDELYDAVVAFQQSQDNPVVKESESSSEEDVLYEYIHPAEREKMKERRIKERMSIHPEEAKIEESPDMKTNKPNNLDCNQTQEFECSMDDQACKDDHTESKEKESNEREIQFLKNISYESEENNVGLHSQENPEYGEQEQIKNRSPEISKDVKKALDDFFLNEENDFDNIQPEEVKDVPKLDNANTPKRGKTMRNQPLEEIIKEDLLPEMPEPVAVGFYIADIKTSDETKLLAEASVTANVLEATYCPGGIFQFAYNEYTIVTNPFGWMTKRRETDFVKLREYLCKMFPQYCIPPLVTPKSMYDASSLKKKEFFFQKFLNDVLANEELRACKYLELFLTVPNENKFKPIRKKHDRYPKPIELNEFCTIDGKVSINESRANPELIKNYSSKFIDRFQSIFKSLEEATEEIQKSSLQLNKSLRKFSECFKHLSKLYSVCGFEEFGKLYKHIKEVSNKYSEQVLEKALIFKTELSHEFTYHHFEADSYKELNKLRSDVEYTFKKMNNDLKAKKDRLWSSRSTKDFSKWDLSPEDSLVIDSILREESYAKAKMLPKETEQVHSKLNLLRYIENQCVKEIRRCGRVQWATIKEKFKRVEKCLNL</sequence>
<proteinExistence type="predicted"/>
<dbReference type="GO" id="GO:0035091">
    <property type="term" value="F:phosphatidylinositol binding"/>
    <property type="evidence" value="ECO:0007669"/>
    <property type="project" value="InterPro"/>
</dbReference>
<dbReference type="GO" id="GO:0005768">
    <property type="term" value="C:endosome"/>
    <property type="evidence" value="ECO:0007669"/>
    <property type="project" value="TreeGrafter"/>
</dbReference>
<feature type="domain" description="PX" evidence="2">
    <location>
        <begin position="289"/>
        <end position="397"/>
    </location>
</feature>
<dbReference type="PANTHER" id="PTHR10555:SF170">
    <property type="entry name" value="FI18122P1"/>
    <property type="match status" value="1"/>
</dbReference>
<dbReference type="AlphaFoldDB" id="A0AAD1U5Y4"/>
<evidence type="ECO:0000256" key="1">
    <source>
        <dbReference type="SAM" id="MobiDB-lite"/>
    </source>
</evidence>
<comment type="caution">
    <text evidence="3">The sequence shown here is derived from an EMBL/GenBank/DDBJ whole genome shotgun (WGS) entry which is preliminary data.</text>
</comment>
<evidence type="ECO:0000313" key="3">
    <source>
        <dbReference type="EMBL" id="CAI2360774.1"/>
    </source>
</evidence>
<dbReference type="SMART" id="SM00312">
    <property type="entry name" value="PX"/>
    <property type="match status" value="1"/>
</dbReference>
<dbReference type="InterPro" id="IPR001683">
    <property type="entry name" value="PX_dom"/>
</dbReference>
<protein>
    <recommendedName>
        <fullName evidence="2">PX domain-containing protein</fullName>
    </recommendedName>
</protein>
<dbReference type="CDD" id="cd06093">
    <property type="entry name" value="PX_domain"/>
    <property type="match status" value="1"/>
</dbReference>
<evidence type="ECO:0000313" key="4">
    <source>
        <dbReference type="Proteomes" id="UP001295684"/>
    </source>
</evidence>
<dbReference type="PANTHER" id="PTHR10555">
    <property type="entry name" value="SORTING NEXIN"/>
    <property type="match status" value="1"/>
</dbReference>
<dbReference type="Pfam" id="PF00787">
    <property type="entry name" value="PX"/>
    <property type="match status" value="1"/>
</dbReference>
<dbReference type="SUPFAM" id="SSF64268">
    <property type="entry name" value="PX domain"/>
    <property type="match status" value="1"/>
</dbReference>
<feature type="region of interest" description="Disordered" evidence="1">
    <location>
        <begin position="173"/>
        <end position="194"/>
    </location>
</feature>